<gene>
    <name evidence="3" type="ORF">RB2654_11613</name>
</gene>
<evidence type="ECO:0000313" key="3">
    <source>
        <dbReference type="EMBL" id="EAQ13143.1"/>
    </source>
</evidence>
<dbReference type="eggNOG" id="ENOG5030BXW">
    <property type="taxonomic scope" value="Bacteria"/>
</dbReference>
<dbReference type="STRING" id="314271.RB2654_11613"/>
<reference evidence="3 4" key="1">
    <citation type="journal article" date="2010" name="J. Bacteriol.">
        <title>Genome sequences of Pelagibaca bermudensis HTCC2601T and Maritimibacter alkaliphilus HTCC2654T, the type strains of two marine Roseobacter genera.</title>
        <authorList>
            <person name="Thrash J.C."/>
            <person name="Cho J.C."/>
            <person name="Ferriera S."/>
            <person name="Johnson J."/>
            <person name="Vergin K.L."/>
            <person name="Giovannoni S.J."/>
        </authorList>
    </citation>
    <scope>NUCLEOTIDE SEQUENCE [LARGE SCALE GENOMIC DNA]</scope>
    <source>
        <strain evidence="3 4">HTCC2654</strain>
    </source>
</reference>
<comment type="caution">
    <text evidence="3">The sequence shown here is derived from an EMBL/GenBank/DDBJ whole genome shotgun (WGS) entry which is preliminary data.</text>
</comment>
<protein>
    <recommendedName>
        <fullName evidence="5">Lipoprotein</fullName>
    </recommendedName>
</protein>
<evidence type="ECO:0008006" key="5">
    <source>
        <dbReference type="Google" id="ProtNLM"/>
    </source>
</evidence>
<dbReference type="OrthoDB" id="7834608at2"/>
<dbReference type="RefSeq" id="WP_008331740.1">
    <property type="nucleotide sequence ID" value="NZ_CH902578.1"/>
</dbReference>
<evidence type="ECO:0000313" key="4">
    <source>
        <dbReference type="Proteomes" id="UP000002931"/>
    </source>
</evidence>
<dbReference type="AlphaFoldDB" id="A3VFM8"/>
<dbReference type="HOGENOM" id="CLU_096775_0_0_5"/>
<keyword evidence="2" id="KW-0732">Signal</keyword>
<accession>A3VFM8</accession>
<feature type="chain" id="PRO_5002661939" description="Lipoprotein" evidence="2">
    <location>
        <begin position="22"/>
        <end position="251"/>
    </location>
</feature>
<sequence length="251" mass="26342">MPRLTTFAALAAAALSVSACAKTDDLAQVPEPMGRFLLGHTVTVVEEPEIGPFSREATDEAWETAINFAMEERFGRWDGDKYFHIATKVDGYALAMIGVPVVFTPKSVLIASVTIWDDEKGAPVTDDPKIFTVSEELSPEALIGTGLTKTADEQMLSLARSLAKSVQEYMMENIAWFGDASLMDPATTSAGTPAATAGTVPPQFARVKEGAEGAVLEGGEEVGGTSSGVRSETPGGVETTTTGTTVVESSS</sequence>
<feature type="region of interest" description="Disordered" evidence="1">
    <location>
        <begin position="210"/>
        <end position="251"/>
    </location>
</feature>
<keyword evidence="4" id="KW-1185">Reference proteome</keyword>
<name>A3VFM8_9RHOB</name>
<organism evidence="3 4">
    <name type="scientific">Maritimibacter alkaliphilus HTCC2654</name>
    <dbReference type="NCBI Taxonomy" id="314271"/>
    <lineage>
        <taxon>Bacteria</taxon>
        <taxon>Pseudomonadati</taxon>
        <taxon>Pseudomonadota</taxon>
        <taxon>Alphaproteobacteria</taxon>
        <taxon>Rhodobacterales</taxon>
        <taxon>Roseobacteraceae</taxon>
        <taxon>Maritimibacter</taxon>
    </lineage>
</organism>
<dbReference type="PROSITE" id="PS51257">
    <property type="entry name" value="PROKAR_LIPOPROTEIN"/>
    <property type="match status" value="1"/>
</dbReference>
<proteinExistence type="predicted"/>
<dbReference type="Proteomes" id="UP000002931">
    <property type="component" value="Unassembled WGS sequence"/>
</dbReference>
<feature type="signal peptide" evidence="2">
    <location>
        <begin position="1"/>
        <end position="21"/>
    </location>
</feature>
<dbReference type="EMBL" id="AAMT01000006">
    <property type="protein sequence ID" value="EAQ13143.1"/>
    <property type="molecule type" value="Genomic_DNA"/>
</dbReference>
<feature type="compositionally biased region" description="Low complexity" evidence="1">
    <location>
        <begin position="227"/>
        <end position="251"/>
    </location>
</feature>
<evidence type="ECO:0000256" key="2">
    <source>
        <dbReference type="SAM" id="SignalP"/>
    </source>
</evidence>
<evidence type="ECO:0000256" key="1">
    <source>
        <dbReference type="SAM" id="MobiDB-lite"/>
    </source>
</evidence>